<dbReference type="Proteomes" id="UP000823858">
    <property type="component" value="Unassembled WGS sequence"/>
</dbReference>
<keyword evidence="2" id="KW-0255">Endonuclease</keyword>
<evidence type="ECO:0000256" key="1">
    <source>
        <dbReference type="SAM" id="MobiDB-lite"/>
    </source>
</evidence>
<gene>
    <name evidence="2" type="ORF">H9751_07825</name>
</gene>
<evidence type="ECO:0000313" key="3">
    <source>
        <dbReference type="Proteomes" id="UP000823858"/>
    </source>
</evidence>
<comment type="caution">
    <text evidence="2">The sequence shown here is derived from an EMBL/GenBank/DDBJ whole genome shotgun (WGS) entry which is preliminary data.</text>
</comment>
<dbReference type="AlphaFoldDB" id="A0A9D2TP27"/>
<name>A0A9D2TP27_9CORY</name>
<feature type="region of interest" description="Disordered" evidence="1">
    <location>
        <begin position="149"/>
        <end position="207"/>
    </location>
</feature>
<organism evidence="2 3">
    <name type="scientific">Candidatus Corynebacterium faecigallinarum</name>
    <dbReference type="NCBI Taxonomy" id="2838528"/>
    <lineage>
        <taxon>Bacteria</taxon>
        <taxon>Bacillati</taxon>
        <taxon>Actinomycetota</taxon>
        <taxon>Actinomycetes</taxon>
        <taxon>Mycobacteriales</taxon>
        <taxon>Corynebacteriaceae</taxon>
        <taxon>Corynebacterium</taxon>
    </lineage>
</organism>
<reference evidence="2" key="2">
    <citation type="submission" date="2021-04" db="EMBL/GenBank/DDBJ databases">
        <authorList>
            <person name="Gilroy R."/>
        </authorList>
    </citation>
    <scope>NUCLEOTIDE SEQUENCE</scope>
    <source>
        <strain evidence="2">ChiHjej13B12-4958</strain>
    </source>
</reference>
<feature type="region of interest" description="Disordered" evidence="1">
    <location>
        <begin position="488"/>
        <end position="510"/>
    </location>
</feature>
<protein>
    <submittedName>
        <fullName evidence="2">HNH endonuclease</fullName>
    </submittedName>
</protein>
<accession>A0A9D2TP27</accession>
<feature type="compositionally biased region" description="Low complexity" evidence="1">
    <location>
        <begin position="488"/>
        <end position="502"/>
    </location>
</feature>
<dbReference type="GO" id="GO:0004519">
    <property type="term" value="F:endonuclease activity"/>
    <property type="evidence" value="ECO:0007669"/>
    <property type="project" value="UniProtKB-KW"/>
</dbReference>
<evidence type="ECO:0000313" key="2">
    <source>
        <dbReference type="EMBL" id="HJC85437.1"/>
    </source>
</evidence>
<feature type="compositionally biased region" description="Acidic residues" evidence="1">
    <location>
        <begin position="175"/>
        <end position="196"/>
    </location>
</feature>
<keyword evidence="2" id="KW-0378">Hydrolase</keyword>
<proteinExistence type="predicted"/>
<sequence length="510" mass="55017">MTWESPSPYWVLLRSTTPAARATVESNKALITIAVACTPEPGDDVVAHFSSIQAALGVTRARAEIYSSIGLLCQRMPRLEQHLSLGMLSIDHLRQLARSVDGLHPDDTEAAQDALIEVLTPRRKAQAIHSPRTLFNRVLKSLHQIDALARPVDHTEPPVAPLRPSEMSGSAVLADGDDAPDADADTDDTADTDPDQQEPAPVLDPERQAEQDAIELAAEVAAAALADEAGTDAAAAAADSYTRRVSVDTYDPTSTVITATLPAAEAAEFIAILDAVCASARCSRAKALMHLARGTADVEVTLNIYREIDSDIAATDSGHWLDKVATETFMDRVTHLRIPGHDATEAYTPTRQIRDFVTACYETCTFPGCKVPSAKCDLDHIHRYDHQDPAKGGPTDTHNLHPVCRRHHQIKTLGWQDVTRAVDGAVMWSSIDDGHTYVTEPTGPLAGYARTTFAEQASRRYRATRDHNISTAGRHLALRRALLEARTAAAPEASAPTAASEPNAPGEVPF</sequence>
<dbReference type="CDD" id="cd00085">
    <property type="entry name" value="HNHc"/>
    <property type="match status" value="1"/>
</dbReference>
<keyword evidence="2" id="KW-0540">Nuclease</keyword>
<reference evidence="2" key="1">
    <citation type="journal article" date="2021" name="PeerJ">
        <title>Extensive microbial diversity within the chicken gut microbiome revealed by metagenomics and culture.</title>
        <authorList>
            <person name="Gilroy R."/>
            <person name="Ravi A."/>
            <person name="Getino M."/>
            <person name="Pursley I."/>
            <person name="Horton D.L."/>
            <person name="Alikhan N.F."/>
            <person name="Baker D."/>
            <person name="Gharbi K."/>
            <person name="Hall N."/>
            <person name="Watson M."/>
            <person name="Adriaenssens E.M."/>
            <person name="Foster-Nyarko E."/>
            <person name="Jarju S."/>
            <person name="Secka A."/>
            <person name="Antonio M."/>
            <person name="Oren A."/>
            <person name="Chaudhuri R.R."/>
            <person name="La Ragione R."/>
            <person name="Hildebrand F."/>
            <person name="Pallen M.J."/>
        </authorList>
    </citation>
    <scope>NUCLEOTIDE SEQUENCE</scope>
    <source>
        <strain evidence="2">ChiHjej13B12-4958</strain>
    </source>
</reference>
<dbReference type="InterPro" id="IPR003615">
    <property type="entry name" value="HNH_nuc"/>
</dbReference>
<dbReference type="EMBL" id="DWVP01000019">
    <property type="protein sequence ID" value="HJC85437.1"/>
    <property type="molecule type" value="Genomic_DNA"/>
</dbReference>